<proteinExistence type="predicted"/>
<dbReference type="Proteomes" id="UP000240971">
    <property type="component" value="Unassembled WGS sequence"/>
</dbReference>
<protein>
    <submittedName>
        <fullName evidence="1">Uncharacterized protein</fullName>
    </submittedName>
</protein>
<evidence type="ECO:0000313" key="2">
    <source>
        <dbReference type="Proteomes" id="UP000240971"/>
    </source>
</evidence>
<name>A0A2P8HDM6_CHINA</name>
<evidence type="ECO:0000313" key="1">
    <source>
        <dbReference type="EMBL" id="PSL44307.1"/>
    </source>
</evidence>
<reference evidence="1 2" key="1">
    <citation type="submission" date="2018-03" db="EMBL/GenBank/DDBJ databases">
        <title>Genomic Encyclopedia of Archaeal and Bacterial Type Strains, Phase II (KMG-II): from individual species to whole genera.</title>
        <authorList>
            <person name="Goeker M."/>
        </authorList>
    </citation>
    <scope>NUCLEOTIDE SEQUENCE [LARGE SCALE GENOMIC DNA]</scope>
    <source>
        <strain evidence="1 2">DSM 24859</strain>
    </source>
</reference>
<comment type="caution">
    <text evidence="1">The sequence shown here is derived from an EMBL/GenBank/DDBJ whole genome shotgun (WGS) entry which is preliminary data.</text>
</comment>
<accession>A0A2P8HDM6</accession>
<keyword evidence="2" id="KW-1185">Reference proteome</keyword>
<gene>
    <name evidence="1" type="ORF">CLV51_106173</name>
</gene>
<dbReference type="EMBL" id="PYAW01000006">
    <property type="protein sequence ID" value="PSL44307.1"/>
    <property type="molecule type" value="Genomic_DNA"/>
</dbReference>
<dbReference type="AlphaFoldDB" id="A0A2P8HDM6"/>
<sequence length="45" mass="5029">MVCIIFKSNSITSDVWGLIKISKLYSLNIELGIHLDNAANFCQKS</sequence>
<organism evidence="1 2">
    <name type="scientific">Chitinophaga niastensis</name>
    <dbReference type="NCBI Taxonomy" id="536980"/>
    <lineage>
        <taxon>Bacteria</taxon>
        <taxon>Pseudomonadati</taxon>
        <taxon>Bacteroidota</taxon>
        <taxon>Chitinophagia</taxon>
        <taxon>Chitinophagales</taxon>
        <taxon>Chitinophagaceae</taxon>
        <taxon>Chitinophaga</taxon>
    </lineage>
</organism>